<evidence type="ECO:0000259" key="3">
    <source>
        <dbReference type="PROSITE" id="PS50240"/>
    </source>
</evidence>
<dbReference type="SUPFAM" id="SSF50494">
    <property type="entry name" value="Trypsin-like serine proteases"/>
    <property type="match status" value="1"/>
</dbReference>
<dbReference type="InterPro" id="IPR009003">
    <property type="entry name" value="Peptidase_S1_PA"/>
</dbReference>
<reference evidence="5" key="1">
    <citation type="journal article" date="2017" name="PLoS ONE">
        <title>The Agassiz's desert tortoise genome provides a resource for the conservation of a threatened species.</title>
        <authorList>
            <person name="Tollis M."/>
            <person name="DeNardo D.F."/>
            <person name="Cornelius J.A."/>
            <person name="Dolby G.A."/>
            <person name="Edwards T."/>
            <person name="Henen B.T."/>
            <person name="Karl A.E."/>
            <person name="Murphy R.W."/>
            <person name="Kusumi K."/>
        </authorList>
    </citation>
    <scope>NUCLEOTIDE SEQUENCE [LARGE SCALE GENOMIC DNA]</scope>
</reference>
<evidence type="ECO:0000256" key="1">
    <source>
        <dbReference type="ARBA" id="ARBA00023157"/>
    </source>
</evidence>
<dbReference type="PRINTS" id="PR00722">
    <property type="entry name" value="CHYMOTRYPSIN"/>
</dbReference>
<dbReference type="STRING" id="38772.ENSGAGP00000019879"/>
<keyword evidence="2" id="KW-0378">Hydrolase</keyword>
<dbReference type="PANTHER" id="PTHR24253:SF119">
    <property type="entry name" value="SERINE PROTEASE 27"/>
    <property type="match status" value="1"/>
</dbReference>
<keyword evidence="1" id="KW-1015">Disulfide bond</keyword>
<dbReference type="GO" id="GO:0004252">
    <property type="term" value="F:serine-type endopeptidase activity"/>
    <property type="evidence" value="ECO:0007669"/>
    <property type="project" value="InterPro"/>
</dbReference>
<evidence type="ECO:0000313" key="4">
    <source>
        <dbReference type="Ensembl" id="ENSGAGP00000019879.1"/>
    </source>
</evidence>
<protein>
    <recommendedName>
        <fullName evidence="3">Peptidase S1 domain-containing protein</fullName>
    </recommendedName>
</protein>
<dbReference type="InterPro" id="IPR033116">
    <property type="entry name" value="TRYPSIN_SER"/>
</dbReference>
<dbReference type="Gene3D" id="2.40.10.10">
    <property type="entry name" value="Trypsin-like serine proteases"/>
    <property type="match status" value="2"/>
</dbReference>
<dbReference type="Ensembl" id="ENSGAGT00000022652.1">
    <property type="protein sequence ID" value="ENSGAGP00000019879.1"/>
    <property type="gene ID" value="ENSGAGG00000014634.1"/>
</dbReference>
<proteinExistence type="predicted"/>
<accession>A0A452HXK7</accession>
<dbReference type="InterPro" id="IPR001254">
    <property type="entry name" value="Trypsin_dom"/>
</dbReference>
<dbReference type="SMART" id="SM00020">
    <property type="entry name" value="Tryp_SPc"/>
    <property type="match status" value="1"/>
</dbReference>
<reference evidence="4" key="2">
    <citation type="submission" date="2025-08" db="UniProtKB">
        <authorList>
            <consortium name="Ensembl"/>
        </authorList>
    </citation>
    <scope>IDENTIFICATION</scope>
</reference>
<keyword evidence="5" id="KW-1185">Reference proteome</keyword>
<dbReference type="Proteomes" id="UP000291020">
    <property type="component" value="Unassembled WGS sequence"/>
</dbReference>
<dbReference type="PROSITE" id="PS50240">
    <property type="entry name" value="TRYPSIN_DOM"/>
    <property type="match status" value="1"/>
</dbReference>
<dbReference type="FunFam" id="2.40.10.10:FF:000039">
    <property type="entry name" value="Brain-specific serine protease 4"/>
    <property type="match status" value="1"/>
</dbReference>
<dbReference type="AlphaFoldDB" id="A0A452HXK7"/>
<feature type="domain" description="Peptidase S1" evidence="3">
    <location>
        <begin position="27"/>
        <end position="264"/>
    </location>
</feature>
<dbReference type="GO" id="GO:0006508">
    <property type="term" value="P:proteolysis"/>
    <property type="evidence" value="ECO:0007669"/>
    <property type="project" value="UniProtKB-KW"/>
</dbReference>
<sequence>MGEGGCPSQPELFSKGVCGRPRAQYRNVGGEDSMEGEWPWQASLLWNNKHLCGGSLISNQWVVTAAHCFQGTNTYNYMVLLGVNKLANSQPHKLSLGVKRIIRHPKYLGESSSGDIALVELERPIQFTDYILPICLPAASVQFPAGMKCWVTGWGNIQEGDDNYLMTLQVPIIDQRTCKYLYNMALGEKFPPKSIQDDMMCAGYAEGMKDTCKGDSGGPLVCKASKEWLLAGIVSWGEGCAIKNRPGVYIRLTSYEAWIHNHVPDIEFVVGWESGSLGSIPSSARGPNVQVHSAPSSAISLRCDLGRQLASLHSLPSICQKELVKLSHITGECCEKPQKEGLWSV</sequence>
<dbReference type="InterPro" id="IPR018114">
    <property type="entry name" value="TRYPSIN_HIS"/>
</dbReference>
<reference evidence="4" key="3">
    <citation type="submission" date="2025-09" db="UniProtKB">
        <authorList>
            <consortium name="Ensembl"/>
        </authorList>
    </citation>
    <scope>IDENTIFICATION</scope>
</reference>
<dbReference type="InterPro" id="IPR001314">
    <property type="entry name" value="Peptidase_S1A"/>
</dbReference>
<keyword evidence="2" id="KW-0645">Protease</keyword>
<organism evidence="4 5">
    <name type="scientific">Gopherus agassizii</name>
    <name type="common">Agassiz's desert tortoise</name>
    <dbReference type="NCBI Taxonomy" id="38772"/>
    <lineage>
        <taxon>Eukaryota</taxon>
        <taxon>Metazoa</taxon>
        <taxon>Chordata</taxon>
        <taxon>Craniata</taxon>
        <taxon>Vertebrata</taxon>
        <taxon>Euteleostomi</taxon>
        <taxon>Archelosauria</taxon>
        <taxon>Testudinata</taxon>
        <taxon>Testudines</taxon>
        <taxon>Cryptodira</taxon>
        <taxon>Durocryptodira</taxon>
        <taxon>Testudinoidea</taxon>
        <taxon>Testudinidae</taxon>
        <taxon>Gopherus</taxon>
    </lineage>
</organism>
<dbReference type="InterPro" id="IPR043504">
    <property type="entry name" value="Peptidase_S1_PA_chymotrypsin"/>
</dbReference>
<keyword evidence="2" id="KW-0720">Serine protease</keyword>
<dbReference type="PANTHER" id="PTHR24253">
    <property type="entry name" value="TRANSMEMBRANE PROTEASE SERINE"/>
    <property type="match status" value="1"/>
</dbReference>
<dbReference type="Pfam" id="PF00089">
    <property type="entry name" value="Trypsin"/>
    <property type="match status" value="1"/>
</dbReference>
<name>A0A452HXK7_9SAUR</name>
<dbReference type="PROSITE" id="PS00135">
    <property type="entry name" value="TRYPSIN_SER"/>
    <property type="match status" value="1"/>
</dbReference>
<evidence type="ECO:0000256" key="2">
    <source>
        <dbReference type="RuleBase" id="RU363034"/>
    </source>
</evidence>
<dbReference type="CDD" id="cd00190">
    <property type="entry name" value="Tryp_SPc"/>
    <property type="match status" value="1"/>
</dbReference>
<dbReference type="PROSITE" id="PS00134">
    <property type="entry name" value="TRYPSIN_HIS"/>
    <property type="match status" value="1"/>
</dbReference>
<evidence type="ECO:0000313" key="5">
    <source>
        <dbReference type="Proteomes" id="UP000291020"/>
    </source>
</evidence>